<reference evidence="5 6" key="1">
    <citation type="journal article" date="2019" name="Nat. Plants">
        <title>Stout camphor tree genome fills gaps in understanding of flowering plant genome evolution.</title>
        <authorList>
            <person name="Chaw S.M."/>
            <person name="Liu Y.C."/>
            <person name="Wu Y.W."/>
            <person name="Wang H.Y."/>
            <person name="Lin C.I."/>
            <person name="Wu C.S."/>
            <person name="Ke H.M."/>
            <person name="Chang L.Y."/>
            <person name="Hsu C.Y."/>
            <person name="Yang H.T."/>
            <person name="Sudianto E."/>
            <person name="Hsu M.H."/>
            <person name="Wu K.P."/>
            <person name="Wang L.N."/>
            <person name="Leebens-Mack J.H."/>
            <person name="Tsai I.J."/>
        </authorList>
    </citation>
    <scope>NUCLEOTIDE SEQUENCE [LARGE SCALE GENOMIC DNA]</scope>
    <source>
        <strain evidence="6">cv. Chaw 1501</strain>
        <tissue evidence="5">Young leaves</tissue>
    </source>
</reference>
<feature type="domain" description="Methyltransferase type 12" evidence="4">
    <location>
        <begin position="78"/>
        <end position="178"/>
    </location>
</feature>
<evidence type="ECO:0000256" key="1">
    <source>
        <dbReference type="ARBA" id="ARBA00009725"/>
    </source>
</evidence>
<dbReference type="PANTHER" id="PTHR22809:SF5">
    <property type="entry name" value="TRNA N(3)-METHYLCYTIDINE METHYLTRANSFERASE METTL6"/>
    <property type="match status" value="1"/>
</dbReference>
<dbReference type="InterPro" id="IPR013217">
    <property type="entry name" value="Methyltransf_12"/>
</dbReference>
<evidence type="ECO:0000313" key="5">
    <source>
        <dbReference type="EMBL" id="RWR88919.1"/>
    </source>
</evidence>
<dbReference type="CDD" id="cd02440">
    <property type="entry name" value="AdoMet_MTases"/>
    <property type="match status" value="2"/>
</dbReference>
<dbReference type="Proteomes" id="UP000283530">
    <property type="component" value="Unassembled WGS sequence"/>
</dbReference>
<sequence length="568" mass="64044">MASESNSQEEAVTTQNLQIYSPSYSGVTSYWKDKYERDAIKYWDVFYKLHQDKFFKNRHYLRKEWGSYFRAEGKKVVLEVGCGAGNTIFPLIDTYPDIFVHACDFSPRAVDLVKAHREFTEDRVNAFICDLTADDLCEKVLPSSVDIVTMVFVLSAIAPEKMPFVLQNVRKILKPNGYVLIRDYGIGDLAQERLICKDQQISENFYVRGDGTRAYYFSIDFLTSLFKRNGFDVEEVGMCCKQVENRARKLVMNRRWIQAVFRFTDAQNSSIENSENEVDLCSQKLDDIKLGDCATLREPGNESEIDMSESIAAEMFGMKQSNDEVIEIKLRECSFRIKGFPREFQHTCKSTGLMLWESGRVMSAVLSENPSIVAGRRVLELGCGSAGICSMVAVRNADLVVASDGDTKALDLLSDNVASNLEPALLNKLAIRRLEWGNKDHVKTVRDLNPEGFEVILGTDVTYIPEAVSPLFETARALISNGEYGDLKPALILCHVVRRVDEPSILSAALRFGFRLVDRWAAGEAINSASGSTDEQTNNGIISSWFSSDLERSIFKQNPALNIMYFHV</sequence>
<comment type="caution">
    <text evidence="5">The sequence shown here is derived from an EMBL/GenBank/DDBJ whole genome shotgun (WGS) entry which is preliminary data.</text>
</comment>
<dbReference type="GO" id="GO:0032259">
    <property type="term" value="P:methylation"/>
    <property type="evidence" value="ECO:0007669"/>
    <property type="project" value="UniProtKB-KW"/>
</dbReference>
<dbReference type="Pfam" id="PF10294">
    <property type="entry name" value="Methyltransf_16"/>
    <property type="match status" value="1"/>
</dbReference>
<dbReference type="PANTHER" id="PTHR22809">
    <property type="entry name" value="METHYLTRANSFERASE-RELATED"/>
    <property type="match status" value="1"/>
</dbReference>
<accession>A0A3S3NJK8</accession>
<keyword evidence="3 5" id="KW-0808">Transferase</keyword>
<gene>
    <name evidence="5" type="ORF">CKAN_01796200</name>
</gene>
<evidence type="ECO:0000256" key="2">
    <source>
        <dbReference type="ARBA" id="ARBA00022603"/>
    </source>
</evidence>
<dbReference type="Pfam" id="PF08242">
    <property type="entry name" value="Methyltransf_12"/>
    <property type="match status" value="1"/>
</dbReference>
<protein>
    <submittedName>
        <fullName evidence="5">Methyltransferase type 12</fullName>
    </submittedName>
</protein>
<keyword evidence="2 5" id="KW-0489">Methyltransferase</keyword>
<proteinExistence type="inferred from homology"/>
<dbReference type="GO" id="GO:0008757">
    <property type="term" value="F:S-adenosylmethionine-dependent methyltransferase activity"/>
    <property type="evidence" value="ECO:0007669"/>
    <property type="project" value="UniProtKB-ARBA"/>
</dbReference>
<dbReference type="AlphaFoldDB" id="A0A3S3NJK8"/>
<dbReference type="EMBL" id="QPKB01000007">
    <property type="protein sequence ID" value="RWR88919.1"/>
    <property type="molecule type" value="Genomic_DNA"/>
</dbReference>
<evidence type="ECO:0000259" key="4">
    <source>
        <dbReference type="Pfam" id="PF08242"/>
    </source>
</evidence>
<organism evidence="5 6">
    <name type="scientific">Cinnamomum micranthum f. kanehirae</name>
    <dbReference type="NCBI Taxonomy" id="337451"/>
    <lineage>
        <taxon>Eukaryota</taxon>
        <taxon>Viridiplantae</taxon>
        <taxon>Streptophyta</taxon>
        <taxon>Embryophyta</taxon>
        <taxon>Tracheophyta</taxon>
        <taxon>Spermatophyta</taxon>
        <taxon>Magnoliopsida</taxon>
        <taxon>Magnoliidae</taxon>
        <taxon>Laurales</taxon>
        <taxon>Lauraceae</taxon>
        <taxon>Cinnamomum</taxon>
    </lineage>
</organism>
<comment type="similarity">
    <text evidence="1">Belongs to the methyltransferase superfamily. METL family.</text>
</comment>
<keyword evidence="6" id="KW-1185">Reference proteome</keyword>
<dbReference type="OrthoDB" id="417697at2759"/>
<dbReference type="InterPro" id="IPR026113">
    <property type="entry name" value="METTL2/6/8-like"/>
</dbReference>
<dbReference type="InterPro" id="IPR029063">
    <property type="entry name" value="SAM-dependent_MTases_sf"/>
</dbReference>
<dbReference type="Gene3D" id="3.40.50.150">
    <property type="entry name" value="Vaccinia Virus protein VP39"/>
    <property type="match status" value="2"/>
</dbReference>
<dbReference type="InterPro" id="IPR019410">
    <property type="entry name" value="Methyltransf_16"/>
</dbReference>
<name>A0A3S3NJK8_9MAGN</name>
<dbReference type="GO" id="GO:0008173">
    <property type="term" value="F:RNA methyltransferase activity"/>
    <property type="evidence" value="ECO:0007669"/>
    <property type="project" value="UniProtKB-ARBA"/>
</dbReference>
<dbReference type="SUPFAM" id="SSF53335">
    <property type="entry name" value="S-adenosyl-L-methionine-dependent methyltransferases"/>
    <property type="match status" value="2"/>
</dbReference>
<evidence type="ECO:0000256" key="3">
    <source>
        <dbReference type="ARBA" id="ARBA00022679"/>
    </source>
</evidence>
<dbReference type="STRING" id="337451.A0A3S3NJK8"/>
<evidence type="ECO:0000313" key="6">
    <source>
        <dbReference type="Proteomes" id="UP000283530"/>
    </source>
</evidence>